<organism evidence="1 2">
    <name type="scientific">Austropuccinia psidii MF-1</name>
    <dbReference type="NCBI Taxonomy" id="1389203"/>
    <lineage>
        <taxon>Eukaryota</taxon>
        <taxon>Fungi</taxon>
        <taxon>Dikarya</taxon>
        <taxon>Basidiomycota</taxon>
        <taxon>Pucciniomycotina</taxon>
        <taxon>Pucciniomycetes</taxon>
        <taxon>Pucciniales</taxon>
        <taxon>Sphaerophragmiaceae</taxon>
        <taxon>Austropuccinia</taxon>
    </lineage>
</organism>
<evidence type="ECO:0000313" key="2">
    <source>
        <dbReference type="Proteomes" id="UP000765509"/>
    </source>
</evidence>
<protein>
    <submittedName>
        <fullName evidence="1">Uncharacterized protein</fullName>
    </submittedName>
</protein>
<reference evidence="1" key="1">
    <citation type="submission" date="2021-03" db="EMBL/GenBank/DDBJ databases">
        <title>Draft genome sequence of rust myrtle Austropuccinia psidii MF-1, a brazilian biotype.</title>
        <authorList>
            <person name="Quecine M.C."/>
            <person name="Pachon D.M.R."/>
            <person name="Bonatelli M.L."/>
            <person name="Correr F.H."/>
            <person name="Franceschini L.M."/>
            <person name="Leite T.F."/>
            <person name="Margarido G.R.A."/>
            <person name="Almeida C.A."/>
            <person name="Ferrarezi J.A."/>
            <person name="Labate C.A."/>
        </authorList>
    </citation>
    <scope>NUCLEOTIDE SEQUENCE</scope>
    <source>
        <strain evidence="1">MF-1</strain>
    </source>
</reference>
<dbReference type="AlphaFoldDB" id="A0A9Q3P812"/>
<proteinExistence type="predicted"/>
<sequence length="132" mass="14682">MAVIQKIIQGSQPPVSAGVGLVQFIQDYSKVNSQEVLQNSISCQDIKYSILLGQPNSSVQALFNQPVWPWPNWATSYSTVGIPSHSSNFKMARTVFPDSDNTVIDPPSRINFSAFHIYWPPFQHLGTFSPVN</sequence>
<keyword evidence="2" id="KW-1185">Reference proteome</keyword>
<name>A0A9Q3P812_9BASI</name>
<dbReference type="Proteomes" id="UP000765509">
    <property type="component" value="Unassembled WGS sequence"/>
</dbReference>
<comment type="caution">
    <text evidence="1">The sequence shown here is derived from an EMBL/GenBank/DDBJ whole genome shotgun (WGS) entry which is preliminary data.</text>
</comment>
<accession>A0A9Q3P812</accession>
<dbReference type="EMBL" id="AVOT02057532">
    <property type="protein sequence ID" value="MBW0551615.1"/>
    <property type="molecule type" value="Genomic_DNA"/>
</dbReference>
<gene>
    <name evidence="1" type="ORF">O181_091330</name>
</gene>
<evidence type="ECO:0000313" key="1">
    <source>
        <dbReference type="EMBL" id="MBW0551615.1"/>
    </source>
</evidence>